<dbReference type="Gene3D" id="3.40.50.10810">
    <property type="entry name" value="Tandem AAA-ATPase domain"/>
    <property type="match status" value="1"/>
</dbReference>
<dbReference type="GO" id="GO:0006281">
    <property type="term" value="P:DNA repair"/>
    <property type="evidence" value="ECO:0007669"/>
    <property type="project" value="TreeGrafter"/>
</dbReference>
<dbReference type="GO" id="GO:0043596">
    <property type="term" value="C:nuclear replication fork"/>
    <property type="evidence" value="ECO:0007669"/>
    <property type="project" value="TreeGrafter"/>
</dbReference>
<comment type="caution">
    <text evidence="3">The sequence shown here is derived from an EMBL/GenBank/DDBJ whole genome shotgun (WGS) entry which is preliminary data.</text>
</comment>
<dbReference type="InterPro" id="IPR000330">
    <property type="entry name" value="SNF2_N"/>
</dbReference>
<evidence type="ECO:0000259" key="2">
    <source>
        <dbReference type="Pfam" id="PF00176"/>
    </source>
</evidence>
<keyword evidence="1" id="KW-0378">Hydrolase</keyword>
<name>A0AAW1J6Q2_SAPOF</name>
<feature type="domain" description="SNF2 N-terminal" evidence="2">
    <location>
        <begin position="32"/>
        <end position="102"/>
    </location>
</feature>
<dbReference type="PANTHER" id="PTHR45766:SF5">
    <property type="entry name" value="SNF2 DOMAIN-CONTAINING PROTEIN _ HELICASE DOMAIN-CONTAINING PROTEIN _ HNH ENDONUCLEASE DOMAIN-CONTAINING PROTEIN"/>
    <property type="match status" value="1"/>
</dbReference>
<dbReference type="GO" id="GO:0016787">
    <property type="term" value="F:hydrolase activity"/>
    <property type="evidence" value="ECO:0007669"/>
    <property type="project" value="UniProtKB-KW"/>
</dbReference>
<proteinExistence type="predicted"/>
<dbReference type="EMBL" id="JBDFQZ010000008">
    <property type="protein sequence ID" value="KAK9698752.1"/>
    <property type="molecule type" value="Genomic_DNA"/>
</dbReference>
<accession>A0AAW1J6Q2</accession>
<dbReference type="InterPro" id="IPR027417">
    <property type="entry name" value="P-loop_NTPase"/>
</dbReference>
<dbReference type="InterPro" id="IPR038718">
    <property type="entry name" value="SNF2-like_sf"/>
</dbReference>
<organism evidence="3 4">
    <name type="scientific">Saponaria officinalis</name>
    <name type="common">Common soapwort</name>
    <name type="synonym">Lychnis saponaria</name>
    <dbReference type="NCBI Taxonomy" id="3572"/>
    <lineage>
        <taxon>Eukaryota</taxon>
        <taxon>Viridiplantae</taxon>
        <taxon>Streptophyta</taxon>
        <taxon>Embryophyta</taxon>
        <taxon>Tracheophyta</taxon>
        <taxon>Spermatophyta</taxon>
        <taxon>Magnoliopsida</taxon>
        <taxon>eudicotyledons</taxon>
        <taxon>Gunneridae</taxon>
        <taxon>Pentapetalae</taxon>
        <taxon>Caryophyllales</taxon>
        <taxon>Caryophyllaceae</taxon>
        <taxon>Caryophylleae</taxon>
        <taxon>Saponaria</taxon>
    </lineage>
</organism>
<dbReference type="GO" id="GO:0005524">
    <property type="term" value="F:ATP binding"/>
    <property type="evidence" value="ECO:0007669"/>
    <property type="project" value="InterPro"/>
</dbReference>
<dbReference type="GO" id="GO:0004520">
    <property type="term" value="F:DNA endonuclease activity"/>
    <property type="evidence" value="ECO:0007669"/>
    <property type="project" value="TreeGrafter"/>
</dbReference>
<protein>
    <recommendedName>
        <fullName evidence="2">SNF2 N-terminal domain-containing protein</fullName>
    </recommendedName>
</protein>
<keyword evidence="4" id="KW-1185">Reference proteome</keyword>
<evidence type="ECO:0000313" key="3">
    <source>
        <dbReference type="EMBL" id="KAK9698752.1"/>
    </source>
</evidence>
<dbReference type="Proteomes" id="UP001443914">
    <property type="component" value="Unassembled WGS sequence"/>
</dbReference>
<gene>
    <name evidence="3" type="ORF">RND81_08G128400</name>
</gene>
<dbReference type="Pfam" id="PF00176">
    <property type="entry name" value="SNF2-rel_dom"/>
    <property type="match status" value="1"/>
</dbReference>
<evidence type="ECO:0000256" key="1">
    <source>
        <dbReference type="ARBA" id="ARBA00022801"/>
    </source>
</evidence>
<evidence type="ECO:0000313" key="4">
    <source>
        <dbReference type="Proteomes" id="UP001443914"/>
    </source>
</evidence>
<dbReference type="SUPFAM" id="SSF52540">
    <property type="entry name" value="P-loop containing nucleoside triphosphate hydrolases"/>
    <property type="match status" value="1"/>
</dbReference>
<sequence length="107" mass="11986">MPCRPEHSPDEKVEKLIYKLPSKLQSTLLPFQLEGLKFGLQRGGRCLIADEMGLGKTLQAIAIASCFFDEGPILVVCPVILRYSWAEELERWLPSYLSADIHLGIVS</sequence>
<dbReference type="PANTHER" id="PTHR45766">
    <property type="entry name" value="DNA ANNEALING HELICASE AND ENDONUCLEASE ZRANB3 FAMILY MEMBER"/>
    <property type="match status" value="1"/>
</dbReference>
<reference evidence="3" key="1">
    <citation type="submission" date="2024-03" db="EMBL/GenBank/DDBJ databases">
        <title>WGS assembly of Saponaria officinalis var. Norfolk2.</title>
        <authorList>
            <person name="Jenkins J."/>
            <person name="Shu S."/>
            <person name="Grimwood J."/>
            <person name="Barry K."/>
            <person name="Goodstein D."/>
            <person name="Schmutz J."/>
            <person name="Leebens-Mack J."/>
            <person name="Osbourn A."/>
        </authorList>
    </citation>
    <scope>NUCLEOTIDE SEQUENCE [LARGE SCALE GENOMIC DNA]</scope>
    <source>
        <strain evidence="3">JIC</strain>
    </source>
</reference>
<dbReference type="AlphaFoldDB" id="A0AAW1J6Q2"/>
<dbReference type="GO" id="GO:0031297">
    <property type="term" value="P:replication fork processing"/>
    <property type="evidence" value="ECO:0007669"/>
    <property type="project" value="TreeGrafter"/>
</dbReference>